<keyword evidence="1" id="KW-0812">Transmembrane</keyword>
<evidence type="ECO:0000313" key="2">
    <source>
        <dbReference type="EMBL" id="TBU02694.1"/>
    </source>
</evidence>
<feature type="transmembrane region" description="Helical" evidence="1">
    <location>
        <begin position="21"/>
        <end position="44"/>
    </location>
</feature>
<evidence type="ECO:0000256" key="1">
    <source>
        <dbReference type="SAM" id="Phobius"/>
    </source>
</evidence>
<gene>
    <name evidence="2" type="ORF">CWI37_0431p0020</name>
</gene>
<sequence>MIICTIFKKKKFFSTKLFFNLIHILGIFLFTQTVTSSLFTYRLIVNENSEILFFEEERIESLEDKKPVEIYNCCGIFNLIRNYIKNHRPVFIYRKDSPIQFEVLNNFLVSSAPKNEYKSKVIKCGFDISYYLRLSNDIRKSPKKIDYHEFECMVKTFRSLKAILDKYAIKLLQAFFEKTFIVRNKTNRKNKCLEFAEICSPYFSSKIEFSVMKYYITALLNNFTLKCEFYENNLVLMENIADEYDVSLLDVNIPYKNILINSYTVFRTLENILEDPYTLEAFKFLLNEMNIESFVINRGYGCIIPDISFSFRTISIKIFRAITISDFASSYGSFLLQLDSAIGKNIEYITLKCISLSIDTLKILLNKTMIKGLVLHRVNTPESLNFTPIGEFFYDRLEYINFYGVSTENKWWADFFNRAKFKKIIIKFDKDYADKNFITEFYKISEIRRDVLYFDVNFHCEKISNEFCQALKCFVNLQTLKLNVYIIDYSSNRNIIETVESLKNLEFITIIQRKSVYEVSESHILPSKKSNIKYLHLENIHSTDKYMYRNFFQNNRSLNKIVQVKSRISQYELEEIFALENLDSLSLTLNYFGYDTCPSKMQNIMSTKIVCLNLSGNGSKFLEHFGILGKLDCLQYLKFSDCGFKEGFLKNINEKCSLRMLSLFYIRGSLDIFDFEGIKKLECLESLNISRCKLLNCSFHQLFENCKFVKSLRRLYLSHVSLNEQDLQCLKRFINLKELSLNLDQFDLPTVHYYLIAIPLKLYISSFVAKKEEGFEKFREYLRSKNINIISRYDCFEDKF</sequence>
<evidence type="ECO:0000313" key="3">
    <source>
        <dbReference type="Proteomes" id="UP000292362"/>
    </source>
</evidence>
<accession>A0A4Q9L5D5</accession>
<name>A0A4Q9L5D5_9MICR</name>
<dbReference type="Proteomes" id="UP000292362">
    <property type="component" value="Unassembled WGS sequence"/>
</dbReference>
<keyword evidence="1" id="KW-0472">Membrane</keyword>
<proteinExistence type="predicted"/>
<evidence type="ECO:0008006" key="4">
    <source>
        <dbReference type="Google" id="ProtNLM"/>
    </source>
</evidence>
<reference evidence="2 3" key="1">
    <citation type="submission" date="2017-12" db="EMBL/GenBank/DDBJ databases">
        <authorList>
            <person name="Pombert J.-F."/>
            <person name="Haag K.L."/>
            <person name="Ebert D."/>
        </authorList>
    </citation>
    <scope>NUCLEOTIDE SEQUENCE [LARGE SCALE GENOMIC DNA]</scope>
    <source>
        <strain evidence="2">FI-OER-3-3</strain>
    </source>
</reference>
<dbReference type="Gene3D" id="3.80.10.10">
    <property type="entry name" value="Ribonuclease Inhibitor"/>
    <property type="match status" value="1"/>
</dbReference>
<dbReference type="VEuPathDB" id="MicrosporidiaDB:CWI37_0431p0020"/>
<dbReference type="InterPro" id="IPR032675">
    <property type="entry name" value="LRR_dom_sf"/>
</dbReference>
<dbReference type="SUPFAM" id="SSF52047">
    <property type="entry name" value="RNI-like"/>
    <property type="match status" value="1"/>
</dbReference>
<comment type="caution">
    <text evidence="2">The sequence shown here is derived from an EMBL/GenBank/DDBJ whole genome shotgun (WGS) entry which is preliminary data.</text>
</comment>
<dbReference type="EMBL" id="PITJ01000431">
    <property type="protein sequence ID" value="TBU02694.1"/>
    <property type="molecule type" value="Genomic_DNA"/>
</dbReference>
<organism evidence="2 3">
    <name type="scientific">Hamiltosporidium tvaerminnensis</name>
    <dbReference type="NCBI Taxonomy" id="1176355"/>
    <lineage>
        <taxon>Eukaryota</taxon>
        <taxon>Fungi</taxon>
        <taxon>Fungi incertae sedis</taxon>
        <taxon>Microsporidia</taxon>
        <taxon>Dubosqiidae</taxon>
        <taxon>Hamiltosporidium</taxon>
    </lineage>
</organism>
<protein>
    <recommendedName>
        <fullName evidence="4">Leucine-rich repeat-containing protein</fullName>
    </recommendedName>
</protein>
<dbReference type="AlphaFoldDB" id="A0A4Q9L5D5"/>
<keyword evidence="1" id="KW-1133">Transmembrane helix</keyword>